<evidence type="ECO:0000256" key="5">
    <source>
        <dbReference type="SAM" id="SignalP"/>
    </source>
</evidence>
<gene>
    <name evidence="7" type="ORF">G0U57_018237</name>
</gene>
<evidence type="ECO:0000313" key="8">
    <source>
        <dbReference type="Proteomes" id="UP000765507"/>
    </source>
</evidence>
<evidence type="ECO:0000256" key="3">
    <source>
        <dbReference type="ARBA" id="ARBA00022525"/>
    </source>
</evidence>
<dbReference type="GO" id="GO:0050830">
    <property type="term" value="P:defense response to Gram-positive bacterium"/>
    <property type="evidence" value="ECO:0007669"/>
    <property type="project" value="TreeGrafter"/>
</dbReference>
<keyword evidence="8" id="KW-1185">Reference proteome</keyword>
<evidence type="ECO:0000256" key="1">
    <source>
        <dbReference type="ARBA" id="ARBA00004613"/>
    </source>
</evidence>
<feature type="signal peptide" evidence="5">
    <location>
        <begin position="1"/>
        <end position="22"/>
    </location>
</feature>
<name>A0A8T1S6E7_CHESE</name>
<dbReference type="Proteomes" id="UP000765507">
    <property type="component" value="Unassembled WGS sequence"/>
</dbReference>
<dbReference type="GO" id="GO:0004540">
    <property type="term" value="F:RNA nuclease activity"/>
    <property type="evidence" value="ECO:0007669"/>
    <property type="project" value="TreeGrafter"/>
</dbReference>
<keyword evidence="5" id="KW-0732">Signal</keyword>
<keyword evidence="3" id="KW-0964">Secreted</keyword>
<dbReference type="SUPFAM" id="SSF54076">
    <property type="entry name" value="RNase A-like"/>
    <property type="match status" value="1"/>
</dbReference>
<feature type="domain" description="Ribonuclease A-domain" evidence="6">
    <location>
        <begin position="26"/>
        <end position="145"/>
    </location>
</feature>
<feature type="chain" id="PRO_5035909048" evidence="5">
    <location>
        <begin position="23"/>
        <end position="147"/>
    </location>
</feature>
<dbReference type="PANTHER" id="PTHR11437:SF10">
    <property type="entry name" value="ANGIOGENIN-RELATED"/>
    <property type="match status" value="1"/>
</dbReference>
<evidence type="ECO:0000313" key="7">
    <source>
        <dbReference type="EMBL" id="KAG6924143.1"/>
    </source>
</evidence>
<reference evidence="7 8" key="1">
    <citation type="journal article" date="2020" name="G3 (Bethesda)">
        <title>Draft Genome of the Common Snapping Turtle, Chelydra serpentina, a Model for Phenotypic Plasticity in Reptiles.</title>
        <authorList>
            <person name="Das D."/>
            <person name="Singh S.K."/>
            <person name="Bierstedt J."/>
            <person name="Erickson A."/>
            <person name="Galli G.L.J."/>
            <person name="Crossley D.A. 2nd"/>
            <person name="Rhen T."/>
        </authorList>
    </citation>
    <scope>NUCLEOTIDE SEQUENCE [LARGE SCALE GENOMIC DNA]</scope>
    <source>
        <strain evidence="7">KW</strain>
    </source>
</reference>
<keyword evidence="4" id="KW-1015">Disulfide bond</keyword>
<dbReference type="SMART" id="SM00092">
    <property type="entry name" value="RNAse_Pc"/>
    <property type="match status" value="1"/>
</dbReference>
<evidence type="ECO:0000259" key="6">
    <source>
        <dbReference type="SMART" id="SM00092"/>
    </source>
</evidence>
<comment type="caution">
    <text evidence="7">The sequence shown here is derived from an EMBL/GenBank/DDBJ whole genome shotgun (WGS) entry which is preliminary data.</text>
</comment>
<sequence length="147" mass="16556">MAQRGPHPLLFLTLVLLAAGWAQLSEGSGYFDFVDRHQDKPKTFAFDDRHYCDIMMKRRGLTHPSCEPTNSFIHSTASQLQDICSHTGTHVSATLYDSKASFNVTTCRVLYGSVPLDGKYRVAIGNTEIHVACLWWLPVRLEPTYLP</sequence>
<evidence type="ECO:0000256" key="2">
    <source>
        <dbReference type="ARBA" id="ARBA00005600"/>
    </source>
</evidence>
<dbReference type="InterPro" id="IPR001427">
    <property type="entry name" value="RNaseA"/>
</dbReference>
<comment type="subcellular location">
    <subcellularLocation>
        <location evidence="1">Secreted</location>
    </subcellularLocation>
</comment>
<dbReference type="OrthoDB" id="8573660at2759"/>
<dbReference type="Gene3D" id="3.10.130.10">
    <property type="entry name" value="Ribonuclease A-like domain"/>
    <property type="match status" value="1"/>
</dbReference>
<organism evidence="7 8">
    <name type="scientific">Chelydra serpentina</name>
    <name type="common">Snapping turtle</name>
    <name type="synonym">Testudo serpentina</name>
    <dbReference type="NCBI Taxonomy" id="8475"/>
    <lineage>
        <taxon>Eukaryota</taxon>
        <taxon>Metazoa</taxon>
        <taxon>Chordata</taxon>
        <taxon>Craniata</taxon>
        <taxon>Vertebrata</taxon>
        <taxon>Euteleostomi</taxon>
        <taxon>Archelosauria</taxon>
        <taxon>Testudinata</taxon>
        <taxon>Testudines</taxon>
        <taxon>Cryptodira</taxon>
        <taxon>Durocryptodira</taxon>
        <taxon>Americhelydia</taxon>
        <taxon>Chelydroidea</taxon>
        <taxon>Chelydridae</taxon>
        <taxon>Chelydra</taxon>
    </lineage>
</organism>
<accession>A0A8T1S6E7</accession>
<proteinExistence type="inferred from homology"/>
<dbReference type="GO" id="GO:0003676">
    <property type="term" value="F:nucleic acid binding"/>
    <property type="evidence" value="ECO:0007669"/>
    <property type="project" value="InterPro"/>
</dbReference>
<dbReference type="InterPro" id="IPR036816">
    <property type="entry name" value="RNaseA-like_dom_sf"/>
</dbReference>
<dbReference type="Pfam" id="PF00074">
    <property type="entry name" value="RnaseA"/>
    <property type="match status" value="1"/>
</dbReference>
<dbReference type="PANTHER" id="PTHR11437">
    <property type="entry name" value="RIBONUCLEASE"/>
    <property type="match status" value="1"/>
</dbReference>
<dbReference type="GO" id="GO:0005576">
    <property type="term" value="C:extracellular region"/>
    <property type="evidence" value="ECO:0007669"/>
    <property type="project" value="UniProtKB-SubCell"/>
</dbReference>
<dbReference type="EMBL" id="JAHGAV010000659">
    <property type="protein sequence ID" value="KAG6924143.1"/>
    <property type="molecule type" value="Genomic_DNA"/>
</dbReference>
<protein>
    <submittedName>
        <fullName evidence="7">Ribonuclease-like</fullName>
    </submittedName>
</protein>
<dbReference type="AlphaFoldDB" id="A0A8T1S6E7"/>
<dbReference type="InterPro" id="IPR023412">
    <property type="entry name" value="RNaseA_domain"/>
</dbReference>
<evidence type="ECO:0000256" key="4">
    <source>
        <dbReference type="ARBA" id="ARBA00023157"/>
    </source>
</evidence>
<dbReference type="PRINTS" id="PR00794">
    <property type="entry name" value="RIBONUCLEASE"/>
</dbReference>
<comment type="similarity">
    <text evidence="2">Belongs to the pancreatic ribonuclease family.</text>
</comment>